<reference evidence="2" key="1">
    <citation type="submission" date="2014-11" db="EMBL/GenBank/DDBJ databases">
        <authorList>
            <person name="Otto D Thomas"/>
            <person name="Naeem Raeece"/>
        </authorList>
    </citation>
    <scope>NUCLEOTIDE SEQUENCE</scope>
</reference>
<sequence length="118" mass="13434">MLWQPAKRVERETEESASAVGKERGERIPPSTPKSSFRVREDPDKNNLLDKLGLGDKLEVKKEEVKESSAGNKKRGKPQPTHILAVREKEGTEEYRVSFDNDTFAWMPKEEVEAPDLV</sequence>
<organism evidence="2">
    <name type="scientific">Chromera velia CCMP2878</name>
    <dbReference type="NCBI Taxonomy" id="1169474"/>
    <lineage>
        <taxon>Eukaryota</taxon>
        <taxon>Sar</taxon>
        <taxon>Alveolata</taxon>
        <taxon>Colpodellida</taxon>
        <taxon>Chromeraceae</taxon>
        <taxon>Chromera</taxon>
    </lineage>
</organism>
<dbReference type="PhylomeDB" id="A0A0G4GDR5"/>
<gene>
    <name evidence="2" type="ORF">Cvel_21406</name>
</gene>
<name>A0A0G4GDR5_9ALVE</name>
<protein>
    <submittedName>
        <fullName evidence="2">Uncharacterized protein</fullName>
    </submittedName>
</protein>
<dbReference type="EMBL" id="CDMZ01001110">
    <property type="protein sequence ID" value="CEM27434.1"/>
    <property type="molecule type" value="Genomic_DNA"/>
</dbReference>
<accession>A0A0G4GDR5</accession>
<evidence type="ECO:0000256" key="1">
    <source>
        <dbReference type="SAM" id="MobiDB-lite"/>
    </source>
</evidence>
<feature type="region of interest" description="Disordered" evidence="1">
    <location>
        <begin position="1"/>
        <end position="83"/>
    </location>
</feature>
<dbReference type="VEuPathDB" id="CryptoDB:Cvel_21406"/>
<feature type="compositionally biased region" description="Basic and acidic residues" evidence="1">
    <location>
        <begin position="38"/>
        <end position="67"/>
    </location>
</feature>
<evidence type="ECO:0000313" key="2">
    <source>
        <dbReference type="EMBL" id="CEM27434.1"/>
    </source>
</evidence>
<proteinExistence type="predicted"/>
<dbReference type="AlphaFoldDB" id="A0A0G4GDR5"/>